<dbReference type="EMBL" id="ACUX02000019">
    <property type="protein sequence ID" value="EEZ60452.1"/>
    <property type="molecule type" value="Genomic_DNA"/>
</dbReference>
<keyword evidence="6" id="KW-1185">Reference proteome</keyword>
<dbReference type="PANTHER" id="PTHR34535:SF3">
    <property type="entry name" value="HYDROGENASE MATURATION FACTOR HYPA"/>
    <property type="match status" value="1"/>
</dbReference>
<evidence type="ECO:0000256" key="1">
    <source>
        <dbReference type="ARBA" id="ARBA00022596"/>
    </source>
</evidence>
<dbReference type="GO" id="GO:0008270">
    <property type="term" value="F:zinc ion binding"/>
    <property type="evidence" value="ECO:0007669"/>
    <property type="project" value="UniProtKB-UniRule"/>
</dbReference>
<dbReference type="STRING" id="649764.HMPREF0762_01931"/>
<comment type="similarity">
    <text evidence="4">Belongs to the HypA/HybF family.</text>
</comment>
<dbReference type="HOGENOM" id="CLU_126929_2_0_11"/>
<reference evidence="5" key="1">
    <citation type="submission" date="2009-10" db="EMBL/GenBank/DDBJ databases">
        <authorList>
            <person name="Weinstock G."/>
            <person name="Sodergren E."/>
            <person name="Clifton S."/>
            <person name="Fulton L."/>
            <person name="Fulton B."/>
            <person name="Courtney L."/>
            <person name="Fronick C."/>
            <person name="Harrison M."/>
            <person name="Strong C."/>
            <person name="Farmer C."/>
            <person name="Delahaunty K."/>
            <person name="Markovic C."/>
            <person name="Hall O."/>
            <person name="Minx P."/>
            <person name="Tomlinson C."/>
            <person name="Mitreva M."/>
            <person name="Nelson J."/>
            <person name="Hou S."/>
            <person name="Wollam A."/>
            <person name="Pepin K.H."/>
            <person name="Johnson M."/>
            <person name="Bhonagiri V."/>
            <person name="Nash W.E."/>
            <person name="Warren W."/>
            <person name="Chinwalla A."/>
            <person name="Mardis E.R."/>
            <person name="Wilson R.K."/>
        </authorList>
    </citation>
    <scope>NUCLEOTIDE SEQUENCE [LARGE SCALE GENOMIC DNA]</scope>
    <source>
        <strain evidence="5">ATCC 700122</strain>
    </source>
</reference>
<dbReference type="InterPro" id="IPR000688">
    <property type="entry name" value="HypA/HybF"/>
</dbReference>
<comment type="caution">
    <text evidence="5">The sequence shown here is derived from an EMBL/GenBank/DDBJ whole genome shotgun (WGS) entry which is preliminary data.</text>
</comment>
<feature type="binding site" evidence="4">
    <location>
        <position position="74"/>
    </location>
    <ligand>
        <name>Zn(2+)</name>
        <dbReference type="ChEBI" id="CHEBI:29105"/>
    </ligand>
</feature>
<dbReference type="Gene3D" id="3.30.2320.80">
    <property type="match status" value="1"/>
</dbReference>
<feature type="binding site" evidence="4">
    <location>
        <position position="77"/>
    </location>
    <ligand>
        <name>Zn(2+)</name>
        <dbReference type="ChEBI" id="CHEBI:29105"/>
    </ligand>
</feature>
<proteinExistence type="inferred from homology"/>
<dbReference type="GO" id="GO:0016151">
    <property type="term" value="F:nickel cation binding"/>
    <property type="evidence" value="ECO:0007669"/>
    <property type="project" value="UniProtKB-UniRule"/>
</dbReference>
<sequence>MHELGIMTGVVDSVSQAARESGATRVLKVTLSVGVMTEAIEDALHFAFEVLTEQEPFFKGAELVVNMIEPKSRCAECGNVYVHDRFHMLCPECGGIGRLIEGREMRIESIEVDIPDPE</sequence>
<keyword evidence="2 4" id="KW-0479">Metal-binding</keyword>
<feature type="binding site" evidence="4">
    <location>
        <position position="93"/>
    </location>
    <ligand>
        <name>Zn(2+)</name>
        <dbReference type="ChEBI" id="CHEBI:29105"/>
    </ligand>
</feature>
<gene>
    <name evidence="4" type="primary">hypA</name>
    <name evidence="5" type="ORF">HMPREF0762_01931</name>
</gene>
<accession>D0WJA4</accession>
<feature type="binding site" evidence="4">
    <location>
        <position position="90"/>
    </location>
    <ligand>
        <name>Zn(2+)</name>
        <dbReference type="ChEBI" id="CHEBI:29105"/>
    </ligand>
</feature>
<dbReference type="Pfam" id="PF01155">
    <property type="entry name" value="HypA"/>
    <property type="match status" value="1"/>
</dbReference>
<dbReference type="OrthoDB" id="288014at2"/>
<evidence type="ECO:0000256" key="3">
    <source>
        <dbReference type="ARBA" id="ARBA00022833"/>
    </source>
</evidence>
<evidence type="ECO:0000256" key="4">
    <source>
        <dbReference type="HAMAP-Rule" id="MF_00213"/>
    </source>
</evidence>
<dbReference type="PIRSF" id="PIRSF004761">
    <property type="entry name" value="Hydrgn_mat_HypA"/>
    <property type="match status" value="1"/>
</dbReference>
<feature type="binding site" evidence="4">
    <location>
        <position position="2"/>
    </location>
    <ligand>
        <name>Ni(2+)</name>
        <dbReference type="ChEBI" id="CHEBI:49786"/>
    </ligand>
</feature>
<dbReference type="AlphaFoldDB" id="D0WJA4"/>
<evidence type="ECO:0000313" key="5">
    <source>
        <dbReference type="EMBL" id="EEZ60452.1"/>
    </source>
</evidence>
<dbReference type="HAMAP" id="MF_00213">
    <property type="entry name" value="HypA_HybF"/>
    <property type="match status" value="1"/>
</dbReference>
<dbReference type="RefSeq" id="WP_006363212.1">
    <property type="nucleotide sequence ID" value="NZ_GG700631.1"/>
</dbReference>
<dbReference type="eggNOG" id="COG0375">
    <property type="taxonomic scope" value="Bacteria"/>
</dbReference>
<keyword evidence="3 4" id="KW-0862">Zinc</keyword>
<evidence type="ECO:0000313" key="6">
    <source>
        <dbReference type="Proteomes" id="UP000006001"/>
    </source>
</evidence>
<dbReference type="Proteomes" id="UP000006001">
    <property type="component" value="Unassembled WGS sequence"/>
</dbReference>
<dbReference type="PANTHER" id="PTHR34535">
    <property type="entry name" value="HYDROGENASE MATURATION FACTOR HYPA"/>
    <property type="match status" value="1"/>
</dbReference>
<keyword evidence="1 4" id="KW-0533">Nickel</keyword>
<dbReference type="GO" id="GO:0051604">
    <property type="term" value="P:protein maturation"/>
    <property type="evidence" value="ECO:0007669"/>
    <property type="project" value="InterPro"/>
</dbReference>
<organism evidence="5 6">
    <name type="scientific">Slackia exigua (strain ATCC 700122 / DSM 15923 / CIP 105133 / JCM 11022 / KCTC 5966 / S-7)</name>
    <dbReference type="NCBI Taxonomy" id="649764"/>
    <lineage>
        <taxon>Bacteria</taxon>
        <taxon>Bacillati</taxon>
        <taxon>Actinomycetota</taxon>
        <taxon>Coriobacteriia</taxon>
        <taxon>Eggerthellales</taxon>
        <taxon>Eggerthellaceae</taxon>
        <taxon>Slackia</taxon>
    </lineage>
</organism>
<evidence type="ECO:0000256" key="2">
    <source>
        <dbReference type="ARBA" id="ARBA00022723"/>
    </source>
</evidence>
<protein>
    <recommendedName>
        <fullName evidence="4">Hydrogenase maturation factor HypA</fullName>
    </recommendedName>
</protein>
<dbReference type="GeneID" id="85008033"/>
<name>D0WJA4_SLAES</name>
<comment type="function">
    <text evidence="4">Involved in the maturation of [NiFe] hydrogenases. Required for nickel insertion into the metal center of the hydrogenase.</text>
</comment>